<comment type="caution">
    <text evidence="2">The sequence shown here is derived from an EMBL/GenBank/DDBJ whole genome shotgun (WGS) entry which is preliminary data.</text>
</comment>
<gene>
    <name evidence="2" type="ORF">CEXT_506581</name>
</gene>
<name>A0AAV4N7F8_CAEEX</name>
<sequence length="166" mass="18153">MSTIQVSIIDMLGDPTECLNNVAVFNCPHYTKKFGTSVVLNGNISGVSVVSSELQSQIFHWNRPGTNRNTSLWQCEFAIHVHHRHGRVGLGEDPSVVRSCRQVCCPPSEEDVLDPLNQPAAMQRLPSPTSRRPASGRRPQPCRAGLHSGQFQGSDKLQRVEAAGGN</sequence>
<protein>
    <submittedName>
        <fullName evidence="2">Uncharacterized protein</fullName>
    </submittedName>
</protein>
<organism evidence="2 3">
    <name type="scientific">Caerostris extrusa</name>
    <name type="common">Bark spider</name>
    <name type="synonym">Caerostris bankana</name>
    <dbReference type="NCBI Taxonomy" id="172846"/>
    <lineage>
        <taxon>Eukaryota</taxon>
        <taxon>Metazoa</taxon>
        <taxon>Ecdysozoa</taxon>
        <taxon>Arthropoda</taxon>
        <taxon>Chelicerata</taxon>
        <taxon>Arachnida</taxon>
        <taxon>Araneae</taxon>
        <taxon>Araneomorphae</taxon>
        <taxon>Entelegynae</taxon>
        <taxon>Araneoidea</taxon>
        <taxon>Araneidae</taxon>
        <taxon>Caerostris</taxon>
    </lineage>
</organism>
<reference evidence="2 3" key="1">
    <citation type="submission" date="2021-06" db="EMBL/GenBank/DDBJ databases">
        <title>Caerostris extrusa draft genome.</title>
        <authorList>
            <person name="Kono N."/>
            <person name="Arakawa K."/>
        </authorList>
    </citation>
    <scope>NUCLEOTIDE SEQUENCE [LARGE SCALE GENOMIC DNA]</scope>
</reference>
<evidence type="ECO:0000313" key="3">
    <source>
        <dbReference type="Proteomes" id="UP001054945"/>
    </source>
</evidence>
<evidence type="ECO:0000313" key="2">
    <source>
        <dbReference type="EMBL" id="GIX79616.1"/>
    </source>
</evidence>
<dbReference type="Proteomes" id="UP001054945">
    <property type="component" value="Unassembled WGS sequence"/>
</dbReference>
<dbReference type="AlphaFoldDB" id="A0AAV4N7F8"/>
<proteinExistence type="predicted"/>
<feature type="region of interest" description="Disordered" evidence="1">
    <location>
        <begin position="114"/>
        <end position="166"/>
    </location>
</feature>
<keyword evidence="3" id="KW-1185">Reference proteome</keyword>
<dbReference type="EMBL" id="BPLR01002955">
    <property type="protein sequence ID" value="GIX79616.1"/>
    <property type="molecule type" value="Genomic_DNA"/>
</dbReference>
<evidence type="ECO:0000256" key="1">
    <source>
        <dbReference type="SAM" id="MobiDB-lite"/>
    </source>
</evidence>
<accession>A0AAV4N7F8</accession>